<reference evidence="4" key="2">
    <citation type="submission" date="2021-04" db="EMBL/GenBank/DDBJ databases">
        <authorList>
            <person name="Gilroy R."/>
        </authorList>
    </citation>
    <scope>NUCLEOTIDE SEQUENCE</scope>
    <source>
        <strain evidence="4">ChiBcec1-1630</strain>
    </source>
</reference>
<dbReference type="InterPro" id="IPR022627">
    <property type="entry name" value="DUF3502"/>
</dbReference>
<dbReference type="Proteomes" id="UP000823922">
    <property type="component" value="Unassembled WGS sequence"/>
</dbReference>
<feature type="region of interest" description="Disordered" evidence="1">
    <location>
        <begin position="23"/>
        <end position="66"/>
    </location>
</feature>
<proteinExistence type="predicted"/>
<dbReference type="Gene3D" id="3.40.190.10">
    <property type="entry name" value="Periplasmic binding protein-like II"/>
    <property type="match status" value="2"/>
</dbReference>
<gene>
    <name evidence="4" type="ORF">H9926_02505</name>
</gene>
<feature type="domain" description="DUF3502" evidence="3">
    <location>
        <begin position="443"/>
        <end position="510"/>
    </location>
</feature>
<evidence type="ECO:0000313" key="4">
    <source>
        <dbReference type="EMBL" id="HJC86869.1"/>
    </source>
</evidence>
<accession>A0A9D2QIQ9</accession>
<comment type="caution">
    <text evidence="4">The sequence shown here is derived from an EMBL/GenBank/DDBJ whole genome shotgun (WGS) entry which is preliminary data.</text>
</comment>
<dbReference type="PROSITE" id="PS51257">
    <property type="entry name" value="PROKAR_LIPOPROTEIN"/>
    <property type="match status" value="1"/>
</dbReference>
<evidence type="ECO:0000259" key="3">
    <source>
        <dbReference type="Pfam" id="PF12010"/>
    </source>
</evidence>
<feature type="compositionally biased region" description="Low complexity" evidence="1">
    <location>
        <begin position="27"/>
        <end position="46"/>
    </location>
</feature>
<evidence type="ECO:0000313" key="5">
    <source>
        <dbReference type="Proteomes" id="UP000823922"/>
    </source>
</evidence>
<keyword evidence="2" id="KW-0732">Signal</keyword>
<feature type="chain" id="PRO_5039479904" evidence="2">
    <location>
        <begin position="21"/>
        <end position="512"/>
    </location>
</feature>
<dbReference type="EMBL" id="DWVS01000055">
    <property type="protein sequence ID" value="HJC86869.1"/>
    <property type="molecule type" value="Genomic_DNA"/>
</dbReference>
<sequence length="512" mass="56257">MKKRVLAALLAGMMSLSLVAGCGSTQETGGEASSSAGTEAGSAAEAVSEEASAETAESAPAAENEETVTVKWLVPADSQKDLDMVMEDLNKKLVEKINVKLELETILQSEYADKVQLASSSGEDFDLMFTSNWLNPFTSNVSRGALLPIDDLLNEYGQDIIASMPDWLLDVGKVDGVLYAVPNQQIIATQLAVNVQKEYADKYGLDVTSLSDISELYPFLDQIVANEPDMFPIDNRQAVDTKTKYEAIVTDAVYIEIGDESATLVPATVAQEGQWRQDNEWYQKGYIRKDEATITDNSADVKANRYVCSISTYKPGGAAEYSATQGKEWLMIPIEGSYITATGGIETMTAINVNSKNPEAAMKLLNLVYTDKEIFNELLFGLEGVHYNKTGDDSIELVEDSGYCLGTQAWKLGNQFNAWYMPGQEEGTWEATDELNRSSEISPIRGFTFNPENVQAEIAQINAVVAEFKNGQYTTDDIDQYIADRNAKLEEAGLQTVMDECQRQLDEWKAAQ</sequence>
<name>A0A9D2QIQ9_9FIRM</name>
<dbReference type="SUPFAM" id="SSF53850">
    <property type="entry name" value="Periplasmic binding protein-like II"/>
    <property type="match status" value="1"/>
</dbReference>
<organism evidence="4 5">
    <name type="scientific">Candidatus Eisenbergiella intestinigallinarum</name>
    <dbReference type="NCBI Taxonomy" id="2838549"/>
    <lineage>
        <taxon>Bacteria</taxon>
        <taxon>Bacillati</taxon>
        <taxon>Bacillota</taxon>
        <taxon>Clostridia</taxon>
        <taxon>Lachnospirales</taxon>
        <taxon>Lachnospiraceae</taxon>
        <taxon>Eisenbergiella</taxon>
    </lineage>
</organism>
<protein>
    <submittedName>
        <fullName evidence="4">ABC transporter substrate-binding protein</fullName>
    </submittedName>
</protein>
<dbReference type="AlphaFoldDB" id="A0A9D2QIQ9"/>
<evidence type="ECO:0000256" key="2">
    <source>
        <dbReference type="SAM" id="SignalP"/>
    </source>
</evidence>
<feature type="compositionally biased region" description="Low complexity" evidence="1">
    <location>
        <begin position="53"/>
        <end position="62"/>
    </location>
</feature>
<dbReference type="InterPro" id="IPR006059">
    <property type="entry name" value="SBP"/>
</dbReference>
<dbReference type="Pfam" id="PF01547">
    <property type="entry name" value="SBP_bac_1"/>
    <property type="match status" value="1"/>
</dbReference>
<feature type="signal peptide" evidence="2">
    <location>
        <begin position="1"/>
        <end position="20"/>
    </location>
</feature>
<reference evidence="4" key="1">
    <citation type="journal article" date="2021" name="PeerJ">
        <title>Extensive microbial diversity within the chicken gut microbiome revealed by metagenomics and culture.</title>
        <authorList>
            <person name="Gilroy R."/>
            <person name="Ravi A."/>
            <person name="Getino M."/>
            <person name="Pursley I."/>
            <person name="Horton D.L."/>
            <person name="Alikhan N.F."/>
            <person name="Baker D."/>
            <person name="Gharbi K."/>
            <person name="Hall N."/>
            <person name="Watson M."/>
            <person name="Adriaenssens E.M."/>
            <person name="Foster-Nyarko E."/>
            <person name="Jarju S."/>
            <person name="Secka A."/>
            <person name="Antonio M."/>
            <person name="Oren A."/>
            <person name="Chaudhuri R.R."/>
            <person name="La Ragione R."/>
            <person name="Hildebrand F."/>
            <person name="Pallen M.J."/>
        </authorList>
    </citation>
    <scope>NUCLEOTIDE SEQUENCE</scope>
    <source>
        <strain evidence="4">ChiBcec1-1630</strain>
    </source>
</reference>
<evidence type="ECO:0000256" key="1">
    <source>
        <dbReference type="SAM" id="MobiDB-lite"/>
    </source>
</evidence>
<dbReference type="Pfam" id="PF12010">
    <property type="entry name" value="DUF3502"/>
    <property type="match status" value="1"/>
</dbReference>